<feature type="region of interest" description="Disordered" evidence="1">
    <location>
        <begin position="180"/>
        <end position="225"/>
    </location>
</feature>
<dbReference type="Proteomes" id="UP001148786">
    <property type="component" value="Unassembled WGS sequence"/>
</dbReference>
<feature type="compositionally biased region" description="Acidic residues" evidence="1">
    <location>
        <begin position="182"/>
        <end position="198"/>
    </location>
</feature>
<reference evidence="2" key="1">
    <citation type="submission" date="2022-07" db="EMBL/GenBank/DDBJ databases">
        <title>Genome Sequence of Agrocybe chaxingu.</title>
        <authorList>
            <person name="Buettner E."/>
        </authorList>
    </citation>
    <scope>NUCLEOTIDE SEQUENCE</scope>
    <source>
        <strain evidence="2">MP-N11</strain>
    </source>
</reference>
<name>A0A9W8MQI8_9AGAR</name>
<protein>
    <submittedName>
        <fullName evidence="2">Uncharacterized protein</fullName>
    </submittedName>
</protein>
<evidence type="ECO:0000256" key="1">
    <source>
        <dbReference type="SAM" id="MobiDB-lite"/>
    </source>
</evidence>
<proteinExistence type="predicted"/>
<feature type="compositionally biased region" description="Polar residues" evidence="1">
    <location>
        <begin position="147"/>
        <end position="156"/>
    </location>
</feature>
<keyword evidence="3" id="KW-1185">Reference proteome</keyword>
<evidence type="ECO:0000313" key="2">
    <source>
        <dbReference type="EMBL" id="KAJ3494285.1"/>
    </source>
</evidence>
<organism evidence="2 3">
    <name type="scientific">Agrocybe chaxingu</name>
    <dbReference type="NCBI Taxonomy" id="84603"/>
    <lineage>
        <taxon>Eukaryota</taxon>
        <taxon>Fungi</taxon>
        <taxon>Dikarya</taxon>
        <taxon>Basidiomycota</taxon>
        <taxon>Agaricomycotina</taxon>
        <taxon>Agaricomycetes</taxon>
        <taxon>Agaricomycetidae</taxon>
        <taxon>Agaricales</taxon>
        <taxon>Agaricineae</taxon>
        <taxon>Strophariaceae</taxon>
        <taxon>Agrocybe</taxon>
    </lineage>
</organism>
<gene>
    <name evidence="2" type="ORF">NLJ89_g10840</name>
</gene>
<accession>A0A9W8MQI8</accession>
<dbReference type="EMBL" id="JANKHO010002150">
    <property type="protein sequence ID" value="KAJ3494285.1"/>
    <property type="molecule type" value="Genomic_DNA"/>
</dbReference>
<sequence length="368" mass="38806">MPCVAPAPQESPASLPRATPHIFVPGVNRLNVSTIAPPHPASMKEPVVPSAVGRAQYTVVTIGQAAGIFHTEALARAVINGVEGGHMSTFKNWFGALGFYTSAFFFGHCEVRKGRTGYEQLGPQQHQAQPYPMRPGTSLNPFPVGSAASTPQRPRTTTAAVGALSPLPLLSPIAYDVSDFSSSEDEQSVENTSSEDEQTVANNTTLVVDEQPVENTSSEDERTVQNSTTLVLDADSDTEVPAGHTGPLIILNSIGGQVFMTRYLNKDEALTPVEDGSTLPVADHSALPGEEDCAVPIAVVIEPALLTQPVHASVAGSSLQAHCVTSAPASYHSPHPSTPLDSDAEYPCSGFTAEDLANVDFWVCVVQL</sequence>
<feature type="region of interest" description="Disordered" evidence="1">
    <location>
        <begin position="123"/>
        <end position="156"/>
    </location>
</feature>
<evidence type="ECO:0000313" key="3">
    <source>
        <dbReference type="Proteomes" id="UP001148786"/>
    </source>
</evidence>
<comment type="caution">
    <text evidence="2">The sequence shown here is derived from an EMBL/GenBank/DDBJ whole genome shotgun (WGS) entry which is preliminary data.</text>
</comment>
<dbReference type="AlphaFoldDB" id="A0A9W8MQI8"/>